<keyword evidence="6 8" id="KW-0472">Membrane</keyword>
<dbReference type="RefSeq" id="WP_149771215.1">
    <property type="nucleotide sequence ID" value="NZ_VDFQ02000006.1"/>
</dbReference>
<evidence type="ECO:0000256" key="3">
    <source>
        <dbReference type="ARBA" id="ARBA00022475"/>
    </source>
</evidence>
<feature type="transmembrane region" description="Helical" evidence="8">
    <location>
        <begin position="527"/>
        <end position="546"/>
    </location>
</feature>
<feature type="region of interest" description="Disordered" evidence="7">
    <location>
        <begin position="698"/>
        <end position="720"/>
    </location>
</feature>
<evidence type="ECO:0000256" key="8">
    <source>
        <dbReference type="SAM" id="Phobius"/>
    </source>
</evidence>
<feature type="transmembrane region" description="Helical" evidence="8">
    <location>
        <begin position="631"/>
        <end position="651"/>
    </location>
</feature>
<dbReference type="Gene3D" id="1.20.1640.10">
    <property type="entry name" value="Multidrug efflux transporter AcrB transmembrane domain"/>
    <property type="match status" value="2"/>
</dbReference>
<comment type="subcellular location">
    <subcellularLocation>
        <location evidence="1">Cell membrane</location>
        <topology evidence="1">Multi-pass membrane protein</topology>
    </subcellularLocation>
</comment>
<dbReference type="AlphaFoldDB" id="A0A5Q6RPP1"/>
<dbReference type="PANTHER" id="PTHR33406:SF6">
    <property type="entry name" value="MEMBRANE PROTEIN YDGH-RELATED"/>
    <property type="match status" value="1"/>
</dbReference>
<dbReference type="Proteomes" id="UP000307768">
    <property type="component" value="Unassembled WGS sequence"/>
</dbReference>
<dbReference type="InterPro" id="IPR050545">
    <property type="entry name" value="Mycobact_MmpL"/>
</dbReference>
<feature type="transmembrane region" description="Helical" evidence="8">
    <location>
        <begin position="371"/>
        <end position="389"/>
    </location>
</feature>
<feature type="compositionally biased region" description="Acidic residues" evidence="7">
    <location>
        <begin position="704"/>
        <end position="713"/>
    </location>
</feature>
<comment type="caution">
    <text evidence="10">The sequence shown here is derived from an EMBL/GenBank/DDBJ whole genome shotgun (WGS) entry which is preliminary data.</text>
</comment>
<dbReference type="SUPFAM" id="SSF82866">
    <property type="entry name" value="Multidrug efflux transporter AcrB transmembrane domain"/>
    <property type="match status" value="2"/>
</dbReference>
<feature type="transmembrane region" description="Helical" evidence="8">
    <location>
        <begin position="314"/>
        <end position="343"/>
    </location>
</feature>
<feature type="transmembrane region" description="Helical" evidence="8">
    <location>
        <begin position="238"/>
        <end position="259"/>
    </location>
</feature>
<evidence type="ECO:0000256" key="5">
    <source>
        <dbReference type="ARBA" id="ARBA00022989"/>
    </source>
</evidence>
<feature type="transmembrane region" description="Helical" evidence="8">
    <location>
        <begin position="12"/>
        <end position="31"/>
    </location>
</feature>
<dbReference type="OrthoDB" id="2365435at2"/>
<name>A0A5Q6RPP1_9ACTN</name>
<feature type="transmembrane region" description="Helical" evidence="8">
    <location>
        <begin position="285"/>
        <end position="308"/>
    </location>
</feature>
<evidence type="ECO:0000256" key="2">
    <source>
        <dbReference type="ARBA" id="ARBA00010157"/>
    </source>
</evidence>
<dbReference type="GO" id="GO:0005886">
    <property type="term" value="C:plasma membrane"/>
    <property type="evidence" value="ECO:0007669"/>
    <property type="project" value="UniProtKB-SubCell"/>
</dbReference>
<feature type="transmembrane region" description="Helical" evidence="8">
    <location>
        <begin position="589"/>
        <end position="610"/>
    </location>
</feature>
<dbReference type="PANTHER" id="PTHR33406">
    <property type="entry name" value="MEMBRANE PROTEIN MJ1562-RELATED"/>
    <property type="match status" value="1"/>
</dbReference>
<gene>
    <name evidence="10" type="ORF">FE697_019090</name>
</gene>
<accession>A0A5Q6RPP1</accession>
<evidence type="ECO:0000256" key="6">
    <source>
        <dbReference type="ARBA" id="ARBA00023136"/>
    </source>
</evidence>
<dbReference type="PROSITE" id="PS50156">
    <property type="entry name" value="SSD"/>
    <property type="match status" value="1"/>
</dbReference>
<proteinExistence type="inferred from homology"/>
<protein>
    <submittedName>
        <fullName evidence="10">MMPL family transporter</fullName>
    </submittedName>
</protein>
<feature type="domain" description="SSD" evidence="9">
    <location>
        <begin position="230"/>
        <end position="336"/>
    </location>
</feature>
<reference evidence="10 11" key="1">
    <citation type="submission" date="2019-09" db="EMBL/GenBank/DDBJ databases">
        <title>Mumia zhuanghuii sp. nov. isolated from the intestinal contents of plateau pika (Ochotona curzoniae) in the Qinghai-Tibet plateau of China.</title>
        <authorList>
            <person name="Tian Z."/>
        </authorList>
    </citation>
    <scope>NUCLEOTIDE SEQUENCE [LARGE SCALE GENOMIC DNA]</scope>
    <source>
        <strain evidence="11">350</strain>
    </source>
</reference>
<sequence>MFATLGRYVVRHPWQVILAWIVLAVAVVSLAPPLQSTSDEADFLPRHYESIKALEAQADAFPELADTEPAAIVVIDREDGAPLTAEDSAAVEALAEDLSAADIEHLADIRANPPSENGVVQTITAGLTEGTDPFDTTLTDSAKELREEAKDAVEGTDLRVGVTGSIAQNLDAEEAASGAEAAVGVATIGLIVVLLLIIFRSPIVALLPIVVITIISQVATGLISIANETFGLQADSSITVILIVVLFGIGTDYILFLMFRYRERLREGEEPKAAMVHAIERAGEAIASAGGAVIVAFLALVLSSLSIFRSIGPALAIAVAVTVVAALTLIPAVVSLLGTKVFWPSKAWKKEPKGARFAAVGDSLGRHPGRFALASGLLLAVLAVFAFGFKPSFDFSQMSLPDDAESMVASERMLEGYPAGATAPQTVLLRSTDGEPIAQTDLAPFAAQLGDAEGVAQVAEPIPNADGTAALFIVTLDDDPMSDAAMEHVEGPIRTAAHDGAPDGAEALVGGTTSIFVDLQDAMNRDYSVVFPVAALLIMVILAVLLRSLVAPLYLMASVGLGFGATLGATVLVFQVFKGEDGLIFMLPIYIYLFVVALGTDYNILMIARLREESRQGKSPHDAAAWAVRHAGPTIAAAGLILAGSFAALMLGGNPLLVSMGFAISFGILVAAFVMSMFFTPSLTALLGHTAWWPGHGDEARDGDTDELVEATPEELTQKE</sequence>
<dbReference type="InterPro" id="IPR004869">
    <property type="entry name" value="MMPL_dom"/>
</dbReference>
<evidence type="ECO:0000313" key="11">
    <source>
        <dbReference type="Proteomes" id="UP000307768"/>
    </source>
</evidence>
<feature type="transmembrane region" description="Helical" evidence="8">
    <location>
        <begin position="553"/>
        <end position="577"/>
    </location>
</feature>
<keyword evidence="4 8" id="KW-0812">Transmembrane</keyword>
<evidence type="ECO:0000313" key="10">
    <source>
        <dbReference type="EMBL" id="KAA1419991.1"/>
    </source>
</evidence>
<feature type="transmembrane region" description="Helical" evidence="8">
    <location>
        <begin position="657"/>
        <end position="679"/>
    </location>
</feature>
<comment type="similarity">
    <text evidence="2">Belongs to the resistance-nodulation-cell division (RND) (TC 2.A.6) family. MmpL subfamily.</text>
</comment>
<evidence type="ECO:0000256" key="1">
    <source>
        <dbReference type="ARBA" id="ARBA00004651"/>
    </source>
</evidence>
<evidence type="ECO:0000259" key="9">
    <source>
        <dbReference type="PROSITE" id="PS50156"/>
    </source>
</evidence>
<feature type="transmembrane region" description="Helical" evidence="8">
    <location>
        <begin position="181"/>
        <end position="199"/>
    </location>
</feature>
<keyword evidence="5 8" id="KW-1133">Transmembrane helix</keyword>
<keyword evidence="3" id="KW-1003">Cell membrane</keyword>
<evidence type="ECO:0000256" key="7">
    <source>
        <dbReference type="SAM" id="MobiDB-lite"/>
    </source>
</evidence>
<organism evidence="10 11">
    <name type="scientific">Mumia zhuanghuii</name>
    <dbReference type="NCBI Taxonomy" id="2585211"/>
    <lineage>
        <taxon>Bacteria</taxon>
        <taxon>Bacillati</taxon>
        <taxon>Actinomycetota</taxon>
        <taxon>Actinomycetes</taxon>
        <taxon>Propionibacteriales</taxon>
        <taxon>Nocardioidaceae</taxon>
        <taxon>Mumia</taxon>
    </lineage>
</organism>
<dbReference type="Pfam" id="PF03176">
    <property type="entry name" value="MMPL"/>
    <property type="match status" value="2"/>
</dbReference>
<dbReference type="EMBL" id="VDFQ02000006">
    <property type="protein sequence ID" value="KAA1419991.1"/>
    <property type="molecule type" value="Genomic_DNA"/>
</dbReference>
<evidence type="ECO:0000256" key="4">
    <source>
        <dbReference type="ARBA" id="ARBA00022692"/>
    </source>
</evidence>
<dbReference type="InterPro" id="IPR000731">
    <property type="entry name" value="SSD"/>
</dbReference>
<feature type="transmembrane region" description="Helical" evidence="8">
    <location>
        <begin position="206"/>
        <end position="226"/>
    </location>
</feature>